<feature type="transmembrane region" description="Helical" evidence="1">
    <location>
        <begin position="85"/>
        <end position="104"/>
    </location>
</feature>
<evidence type="ECO:0000313" key="2">
    <source>
        <dbReference type="EMBL" id="GAA3697214.1"/>
    </source>
</evidence>
<keyword evidence="1" id="KW-0472">Membrane</keyword>
<dbReference type="RefSeq" id="WP_344811343.1">
    <property type="nucleotide sequence ID" value="NZ_BAAAYX010000003.1"/>
</dbReference>
<evidence type="ECO:0000313" key="3">
    <source>
        <dbReference type="Proteomes" id="UP001500051"/>
    </source>
</evidence>
<evidence type="ECO:0008006" key="4">
    <source>
        <dbReference type="Google" id="ProtNLM"/>
    </source>
</evidence>
<name>A0ABP7D1F8_9ACTN</name>
<reference evidence="3" key="1">
    <citation type="journal article" date="2019" name="Int. J. Syst. Evol. Microbiol.">
        <title>The Global Catalogue of Microorganisms (GCM) 10K type strain sequencing project: providing services to taxonomists for standard genome sequencing and annotation.</title>
        <authorList>
            <consortium name="The Broad Institute Genomics Platform"/>
            <consortium name="The Broad Institute Genome Sequencing Center for Infectious Disease"/>
            <person name="Wu L."/>
            <person name="Ma J."/>
        </authorList>
    </citation>
    <scope>NUCLEOTIDE SEQUENCE [LARGE SCALE GENOMIC DNA]</scope>
    <source>
        <strain evidence="3">JCM 16548</strain>
    </source>
</reference>
<keyword evidence="1" id="KW-0812">Transmembrane</keyword>
<dbReference type="Proteomes" id="UP001500051">
    <property type="component" value="Unassembled WGS sequence"/>
</dbReference>
<protein>
    <recommendedName>
        <fullName evidence="4">DUF3054 domain-containing protein</fullName>
    </recommendedName>
</protein>
<keyword evidence="3" id="KW-1185">Reference proteome</keyword>
<gene>
    <name evidence="2" type="ORF">GCM10022204_11460</name>
</gene>
<feature type="transmembrane region" description="Helical" evidence="1">
    <location>
        <begin position="14"/>
        <end position="32"/>
    </location>
</feature>
<proteinExistence type="predicted"/>
<accession>A0ABP7D1F8</accession>
<comment type="caution">
    <text evidence="2">The sequence shown here is derived from an EMBL/GenBank/DDBJ whole genome shotgun (WGS) entry which is preliminary data.</text>
</comment>
<dbReference type="EMBL" id="BAAAYX010000003">
    <property type="protein sequence ID" value="GAA3697214.1"/>
    <property type="molecule type" value="Genomic_DNA"/>
</dbReference>
<sequence>MTVQDGRDARRRRYLSLGVGELVAAVVFALVLPRLVDGPDRRALWAALIPLLVVLLQGGAYWLLARGWVGRSAMPSGLAALYSAFRRLDPVLLLAGLVGVLVWLPERPGAVVAALAVWVFGVVEYVNYFVVRLAYAPTRWWRGVKERRTPRLVLDLRGARAPGSARLVARHRREPPT</sequence>
<organism evidence="2 3">
    <name type="scientific">Microlunatus aurantiacus</name>
    <dbReference type="NCBI Taxonomy" id="446786"/>
    <lineage>
        <taxon>Bacteria</taxon>
        <taxon>Bacillati</taxon>
        <taxon>Actinomycetota</taxon>
        <taxon>Actinomycetes</taxon>
        <taxon>Propionibacteriales</taxon>
        <taxon>Propionibacteriaceae</taxon>
        <taxon>Microlunatus</taxon>
    </lineage>
</organism>
<feature type="transmembrane region" description="Helical" evidence="1">
    <location>
        <begin position="44"/>
        <end position="64"/>
    </location>
</feature>
<evidence type="ECO:0000256" key="1">
    <source>
        <dbReference type="SAM" id="Phobius"/>
    </source>
</evidence>
<keyword evidence="1" id="KW-1133">Transmembrane helix</keyword>
<feature type="transmembrane region" description="Helical" evidence="1">
    <location>
        <begin position="110"/>
        <end position="135"/>
    </location>
</feature>